<sequence length="275" mass="31120">MSEKFEHQRNQEAVDTASPWHTELQVKPADKQSELDKKGTEKGSQAEAATEAEKNKSKENPDAAEVNTEISINGVPRNLNLEEETATFIATRGRKTESKPGEDKPSNDDLIFIPGIGATDTVLSKEEAEDYKKASSLVQKYSDRLEKQVTGPLIKEFAEGLNAMERNLPPEELLQLERGRLNFQASKDAYEKREAEIQESGKLLYLVEPERTKEMKEFDAKARELLNSLGEKGLQQALALEKEFPGLAEARERLRDYEERIERALQEDEVETREA</sequence>
<proteinExistence type="predicted"/>
<feature type="coiled-coil region" evidence="1">
    <location>
        <begin position="247"/>
        <end position="274"/>
    </location>
</feature>
<feature type="compositionally biased region" description="Basic and acidic residues" evidence="2">
    <location>
        <begin position="28"/>
        <end position="41"/>
    </location>
</feature>
<organism evidence="3 4">
    <name type="scientific">Candidatus Obscuribacter phosphatis</name>
    <dbReference type="NCBI Taxonomy" id="1906157"/>
    <lineage>
        <taxon>Bacteria</taxon>
        <taxon>Bacillati</taxon>
        <taxon>Candidatus Melainabacteria</taxon>
        <taxon>Candidatus Obscuribacterales</taxon>
        <taxon>Candidatus Obscuribacteraceae</taxon>
        <taxon>Candidatus Obscuribacter</taxon>
    </lineage>
</organism>
<protein>
    <submittedName>
        <fullName evidence="3">Uncharacterized protein</fullName>
    </submittedName>
</protein>
<gene>
    <name evidence="3" type="ORF">J0M35_07575</name>
</gene>
<evidence type="ECO:0000256" key="1">
    <source>
        <dbReference type="SAM" id="Coils"/>
    </source>
</evidence>
<feature type="region of interest" description="Disordered" evidence="2">
    <location>
        <begin position="1"/>
        <end position="113"/>
    </location>
</feature>
<evidence type="ECO:0000256" key="2">
    <source>
        <dbReference type="SAM" id="MobiDB-lite"/>
    </source>
</evidence>
<dbReference type="Proteomes" id="UP000664277">
    <property type="component" value="Unassembled WGS sequence"/>
</dbReference>
<dbReference type="AlphaFoldDB" id="A0A8J7TMQ0"/>
<comment type="caution">
    <text evidence="3">The sequence shown here is derived from an EMBL/GenBank/DDBJ whole genome shotgun (WGS) entry which is preliminary data.</text>
</comment>
<feature type="compositionally biased region" description="Basic and acidic residues" evidence="2">
    <location>
        <begin position="94"/>
        <end position="107"/>
    </location>
</feature>
<reference evidence="3" key="1">
    <citation type="submission" date="2021-02" db="EMBL/GenBank/DDBJ databases">
        <title>Genome-Resolved Metagenomics of a Microbial Community Performing Photosynthetic Biological Nutrient Removal.</title>
        <authorList>
            <person name="Mcdaniel E.A."/>
        </authorList>
    </citation>
    <scope>NUCLEOTIDE SEQUENCE</scope>
    <source>
        <strain evidence="3">UWPOB_OBS1</strain>
    </source>
</reference>
<keyword evidence="1" id="KW-0175">Coiled coil</keyword>
<dbReference type="EMBL" id="JAFLCK010000008">
    <property type="protein sequence ID" value="MBN8660208.1"/>
    <property type="molecule type" value="Genomic_DNA"/>
</dbReference>
<accession>A0A8J7TMQ0</accession>
<evidence type="ECO:0000313" key="3">
    <source>
        <dbReference type="EMBL" id="MBN8660208.1"/>
    </source>
</evidence>
<name>A0A8J7TMQ0_9BACT</name>
<feature type="compositionally biased region" description="Basic and acidic residues" evidence="2">
    <location>
        <begin position="51"/>
        <end position="61"/>
    </location>
</feature>
<evidence type="ECO:0000313" key="4">
    <source>
        <dbReference type="Proteomes" id="UP000664277"/>
    </source>
</evidence>
<feature type="compositionally biased region" description="Basic and acidic residues" evidence="2">
    <location>
        <begin position="1"/>
        <end position="12"/>
    </location>
</feature>